<feature type="non-terminal residue" evidence="2">
    <location>
        <position position="1"/>
    </location>
</feature>
<dbReference type="Proteomes" id="UP000325440">
    <property type="component" value="Unassembled WGS sequence"/>
</dbReference>
<name>A0A5E4M739_9HEMI</name>
<dbReference type="Pfam" id="PF12937">
    <property type="entry name" value="F-box-like"/>
    <property type="match status" value="1"/>
</dbReference>
<dbReference type="SUPFAM" id="SSF81383">
    <property type="entry name" value="F-box domain"/>
    <property type="match status" value="1"/>
</dbReference>
<dbReference type="EMBL" id="CABPRJ010000071">
    <property type="protein sequence ID" value="VVC27208.1"/>
    <property type="molecule type" value="Genomic_DNA"/>
</dbReference>
<keyword evidence="3" id="KW-1185">Reference proteome</keyword>
<evidence type="ECO:0000259" key="1">
    <source>
        <dbReference type="Pfam" id="PF12937"/>
    </source>
</evidence>
<proteinExistence type="predicted"/>
<dbReference type="Gene3D" id="1.20.1280.50">
    <property type="match status" value="1"/>
</dbReference>
<evidence type="ECO:0000313" key="3">
    <source>
        <dbReference type="Proteomes" id="UP000325440"/>
    </source>
</evidence>
<feature type="non-terminal residue" evidence="2">
    <location>
        <position position="76"/>
    </location>
</feature>
<gene>
    <name evidence="2" type="ORF">CINCED_3A025286</name>
</gene>
<reference evidence="2 3" key="1">
    <citation type="submission" date="2019-08" db="EMBL/GenBank/DDBJ databases">
        <authorList>
            <person name="Alioto T."/>
            <person name="Alioto T."/>
            <person name="Gomez Garrido J."/>
        </authorList>
    </citation>
    <scope>NUCLEOTIDE SEQUENCE [LARGE SCALE GENOMIC DNA]</scope>
</reference>
<sequence length="76" mass="8637">ASEMNELQTIMSGQDLNMQFFNDMNHSLKCVFAHLKVEDLIIASRVCSSWSCIALDPCLWKNVGLHNVLIGNWKNL</sequence>
<feature type="domain" description="F-box" evidence="1">
    <location>
        <begin position="31"/>
        <end position="64"/>
    </location>
</feature>
<protein>
    <submittedName>
        <fullName evidence="2">F-box domain</fullName>
    </submittedName>
</protein>
<dbReference type="InterPro" id="IPR001810">
    <property type="entry name" value="F-box_dom"/>
</dbReference>
<organism evidence="2 3">
    <name type="scientific">Cinara cedri</name>
    <dbReference type="NCBI Taxonomy" id="506608"/>
    <lineage>
        <taxon>Eukaryota</taxon>
        <taxon>Metazoa</taxon>
        <taxon>Ecdysozoa</taxon>
        <taxon>Arthropoda</taxon>
        <taxon>Hexapoda</taxon>
        <taxon>Insecta</taxon>
        <taxon>Pterygota</taxon>
        <taxon>Neoptera</taxon>
        <taxon>Paraneoptera</taxon>
        <taxon>Hemiptera</taxon>
        <taxon>Sternorrhyncha</taxon>
        <taxon>Aphidomorpha</taxon>
        <taxon>Aphidoidea</taxon>
        <taxon>Aphididae</taxon>
        <taxon>Lachninae</taxon>
        <taxon>Cinara</taxon>
    </lineage>
</organism>
<dbReference type="InterPro" id="IPR036047">
    <property type="entry name" value="F-box-like_dom_sf"/>
</dbReference>
<accession>A0A5E4M739</accession>
<dbReference type="AlphaFoldDB" id="A0A5E4M739"/>
<evidence type="ECO:0000313" key="2">
    <source>
        <dbReference type="EMBL" id="VVC27208.1"/>
    </source>
</evidence>